<dbReference type="InterPro" id="IPR017868">
    <property type="entry name" value="Filamin/ABP280_repeat-like"/>
</dbReference>
<dbReference type="SMART" id="SM00184">
    <property type="entry name" value="RING"/>
    <property type="match status" value="1"/>
</dbReference>
<keyword evidence="2" id="KW-0479">Metal-binding</keyword>
<dbReference type="SUPFAM" id="SSF81296">
    <property type="entry name" value="E set domains"/>
    <property type="match status" value="1"/>
</dbReference>
<dbReference type="GO" id="GO:0008270">
    <property type="term" value="F:zinc ion binding"/>
    <property type="evidence" value="ECO:0007669"/>
    <property type="project" value="UniProtKB-KW"/>
</dbReference>
<dbReference type="InterPro" id="IPR014756">
    <property type="entry name" value="Ig_E-set"/>
</dbReference>
<dbReference type="SMART" id="SM00557">
    <property type="entry name" value="IG_FLMN"/>
    <property type="match status" value="1"/>
</dbReference>
<dbReference type="Gene3D" id="2.60.40.10">
    <property type="entry name" value="Immunoglobulins"/>
    <property type="match status" value="1"/>
</dbReference>
<dbReference type="Pfam" id="PF00643">
    <property type="entry name" value="zf-B_box"/>
    <property type="match status" value="1"/>
</dbReference>
<dbReference type="PROSITE" id="PS50089">
    <property type="entry name" value="ZF_RING_2"/>
    <property type="match status" value="1"/>
</dbReference>
<feature type="coiled-coil region" evidence="9">
    <location>
        <begin position="180"/>
        <end position="258"/>
    </location>
</feature>
<evidence type="ECO:0000256" key="6">
    <source>
        <dbReference type="PROSITE-ProRule" id="PRU00024"/>
    </source>
</evidence>
<proteinExistence type="inferred from homology"/>
<evidence type="ECO:0000256" key="2">
    <source>
        <dbReference type="ARBA" id="ARBA00022723"/>
    </source>
</evidence>
<evidence type="ECO:0000256" key="7">
    <source>
        <dbReference type="PROSITE-ProRule" id="PRU00087"/>
    </source>
</evidence>
<dbReference type="InterPro" id="IPR017907">
    <property type="entry name" value="Znf_RING_CS"/>
</dbReference>
<dbReference type="InterPro" id="IPR013783">
    <property type="entry name" value="Ig-like_fold"/>
</dbReference>
<feature type="repeat" description="NHL" evidence="8">
    <location>
        <begin position="430"/>
        <end position="474"/>
    </location>
</feature>
<keyword evidence="3" id="KW-0677">Repeat</keyword>
<dbReference type="Gene3D" id="3.30.40.10">
    <property type="entry name" value="Zinc/RING finger domain, C3HC4 (zinc finger)"/>
    <property type="match status" value="1"/>
</dbReference>
<dbReference type="CDD" id="cd05819">
    <property type="entry name" value="NHL"/>
    <property type="match status" value="1"/>
</dbReference>
<evidence type="ECO:0000256" key="8">
    <source>
        <dbReference type="PROSITE-ProRule" id="PRU00504"/>
    </source>
</evidence>
<keyword evidence="9" id="KW-0175">Coiled coil</keyword>
<evidence type="ECO:0000256" key="9">
    <source>
        <dbReference type="SAM" id="Coils"/>
    </source>
</evidence>
<dbReference type="EMBL" id="HBUF01251208">
    <property type="protein sequence ID" value="CAG6680115.1"/>
    <property type="molecule type" value="Transcribed_RNA"/>
</dbReference>
<dbReference type="PROSITE" id="PS50119">
    <property type="entry name" value="ZF_BBOX"/>
    <property type="match status" value="1"/>
</dbReference>
<evidence type="ECO:0000259" key="11">
    <source>
        <dbReference type="PROSITE" id="PS50119"/>
    </source>
</evidence>
<dbReference type="PROSITE" id="PS50194">
    <property type="entry name" value="FILAMIN_REPEAT"/>
    <property type="match status" value="1"/>
</dbReference>
<dbReference type="SUPFAM" id="SSF101898">
    <property type="entry name" value="NHL repeat"/>
    <property type="match status" value="1"/>
</dbReference>
<dbReference type="InterPro" id="IPR000315">
    <property type="entry name" value="Znf_B-box"/>
</dbReference>
<dbReference type="AlphaFoldDB" id="A0A8D8T5L6"/>
<feature type="domain" description="RING-type" evidence="10">
    <location>
        <begin position="33"/>
        <end position="81"/>
    </location>
</feature>
<accession>A0A8D8T5L6</accession>
<dbReference type="PROSITE" id="PS00518">
    <property type="entry name" value="ZF_RING_1"/>
    <property type="match status" value="1"/>
</dbReference>
<dbReference type="Pfam" id="PF01436">
    <property type="entry name" value="NHL"/>
    <property type="match status" value="1"/>
</dbReference>
<comment type="similarity">
    <text evidence="1">Belongs to the TRIM/RBCC family.</text>
</comment>
<evidence type="ECO:0000256" key="1">
    <source>
        <dbReference type="ARBA" id="ARBA00008518"/>
    </source>
</evidence>
<dbReference type="Pfam" id="PF00630">
    <property type="entry name" value="Filamin"/>
    <property type="match status" value="1"/>
</dbReference>
<dbReference type="EMBL" id="HBUF01251209">
    <property type="protein sequence ID" value="CAG6680116.1"/>
    <property type="molecule type" value="Transcribed_RNA"/>
</dbReference>
<dbReference type="InterPro" id="IPR011042">
    <property type="entry name" value="6-blade_b-propeller_TolB-like"/>
</dbReference>
<organism evidence="12">
    <name type="scientific">Cacopsylla melanoneura</name>
    <dbReference type="NCBI Taxonomy" id="428564"/>
    <lineage>
        <taxon>Eukaryota</taxon>
        <taxon>Metazoa</taxon>
        <taxon>Ecdysozoa</taxon>
        <taxon>Arthropoda</taxon>
        <taxon>Hexapoda</taxon>
        <taxon>Insecta</taxon>
        <taxon>Pterygota</taxon>
        <taxon>Neoptera</taxon>
        <taxon>Paraneoptera</taxon>
        <taxon>Hemiptera</taxon>
        <taxon>Sternorrhyncha</taxon>
        <taxon>Psylloidea</taxon>
        <taxon>Psyllidae</taxon>
        <taxon>Psyllinae</taxon>
        <taxon>Cacopsylla</taxon>
    </lineage>
</organism>
<dbReference type="Gene3D" id="3.30.160.60">
    <property type="entry name" value="Classic Zinc Finger"/>
    <property type="match status" value="1"/>
</dbReference>
<feature type="repeat" description="Filamin" evidence="7">
    <location>
        <begin position="320"/>
        <end position="423"/>
    </location>
</feature>
<protein>
    <submittedName>
        <fullName evidence="12">Tripartite motif-containing protein 2</fullName>
    </submittedName>
</protein>
<dbReference type="Gene3D" id="2.120.10.30">
    <property type="entry name" value="TolB, C-terminal domain"/>
    <property type="match status" value="2"/>
</dbReference>
<dbReference type="PROSITE" id="PS51125">
    <property type="entry name" value="NHL"/>
    <property type="match status" value="2"/>
</dbReference>
<dbReference type="Pfam" id="PF17170">
    <property type="entry name" value="DUF5128"/>
    <property type="match status" value="1"/>
</dbReference>
<dbReference type="InterPro" id="IPR001258">
    <property type="entry name" value="NHL_repeat"/>
</dbReference>
<feature type="domain" description="B box-type" evidence="11">
    <location>
        <begin position="118"/>
        <end position="161"/>
    </location>
</feature>
<dbReference type="InterPro" id="IPR013083">
    <property type="entry name" value="Znf_RING/FYVE/PHD"/>
</dbReference>
<keyword evidence="4 6" id="KW-0863">Zinc-finger</keyword>
<feature type="repeat" description="NHL" evidence="8">
    <location>
        <begin position="539"/>
        <end position="571"/>
    </location>
</feature>
<sequence length="706" mass="77430">MTLSMSSNLSTNSTLVETVSINYEDFNESFLTCGTCLCMYDGGEHTPKLLQCSHTVCLHCLTRIAASQTRDTGTLRCPICREQITIPRGGVAALPPSFLVNQLLDLMSRQRRHIIPKCSTHSSQELLFCETCDTVFCLQCTGGSHNSSSGSGDSEHTIIPFSIAIKRMSEILLYKANECVSKLKAAQDTVSDELDRLENAKQSCLNSLEKTFIQISDIMTRTHEELARNVTEATATKRKVLEEQIALIQAETEKVQAESADLQYQVEVRSITARISNLAQKLDAVSALADPRENAFLSCDVSSDVIRQVETSLASLARVRTTTTFPSLSTLSMKEECIVNLESTATVTTVDYHGNGRTTGGDPMTIELTKEGEPHVKLDTPRVVDMNDGVYKIKFRPTSCGRYCLKVSVLERPIRDSPLHFNVTEHNNPVDSVGGRGGGREEFQQPVAVAVDSENNLVYVLDTGNSRIKVLDTDLRFLRHLENPALLGKSCTGIATIQIDESEAEVKNKTGLIVVNWRSKDVTKMTSEGDTVYCFTHDEFQEPTDVAVDPTYGHILVADNGPACVFVFDTKGKLLFQVGKKGSTPGCFSLMSSITVGAAGEIIIADSRIQVFNGKGDFLLEFPQEAKGKGKYGGVSVDEQGLIVASRSEGSRHYVQVFRLADGALVNTIDSHSARLKRPTGLSTDSDSHCYVIDLGNHAVSKYRYW</sequence>
<evidence type="ECO:0000313" key="12">
    <source>
        <dbReference type="EMBL" id="CAG6680115.1"/>
    </source>
</evidence>
<dbReference type="SUPFAM" id="SSF57845">
    <property type="entry name" value="B-box zinc-binding domain"/>
    <property type="match status" value="1"/>
</dbReference>
<evidence type="ECO:0000259" key="10">
    <source>
        <dbReference type="PROSITE" id="PS50089"/>
    </source>
</evidence>
<evidence type="ECO:0000256" key="4">
    <source>
        <dbReference type="ARBA" id="ARBA00022771"/>
    </source>
</evidence>
<dbReference type="PANTHER" id="PTHR25464">
    <property type="entry name" value="TRIPARTITE MOTIF-CONTAINING PROTEIN 2-LIKE PROTEIN"/>
    <property type="match status" value="1"/>
</dbReference>
<evidence type="ECO:0000256" key="5">
    <source>
        <dbReference type="ARBA" id="ARBA00022833"/>
    </source>
</evidence>
<evidence type="ECO:0000256" key="3">
    <source>
        <dbReference type="ARBA" id="ARBA00022737"/>
    </source>
</evidence>
<keyword evidence="5" id="KW-0862">Zinc</keyword>
<reference evidence="12" key="1">
    <citation type="submission" date="2021-05" db="EMBL/GenBank/DDBJ databases">
        <authorList>
            <person name="Alioto T."/>
            <person name="Alioto T."/>
            <person name="Gomez Garrido J."/>
        </authorList>
    </citation>
    <scope>NUCLEOTIDE SEQUENCE</scope>
</reference>
<dbReference type="PANTHER" id="PTHR25464:SF2">
    <property type="entry name" value="RING-TYPE DOMAIN-CONTAINING PROTEIN"/>
    <property type="match status" value="1"/>
</dbReference>
<dbReference type="CDD" id="cd16579">
    <property type="entry name" value="RING-HC_PML_C-V"/>
    <property type="match status" value="1"/>
</dbReference>
<name>A0A8D8T5L6_9HEMI</name>
<dbReference type="SUPFAM" id="SSF57850">
    <property type="entry name" value="RING/U-box"/>
    <property type="match status" value="1"/>
</dbReference>
<dbReference type="InterPro" id="IPR001298">
    <property type="entry name" value="Filamin/ABP280_rpt"/>
</dbReference>
<dbReference type="InterPro" id="IPR001841">
    <property type="entry name" value="Znf_RING"/>
</dbReference>